<evidence type="ECO:0000313" key="2">
    <source>
        <dbReference type="EMBL" id="ATB41155.1"/>
    </source>
</evidence>
<reference evidence="2 3" key="1">
    <citation type="submission" date="2017-06" db="EMBL/GenBank/DDBJ databases">
        <title>Sequencing and comparative analysis of myxobacterial genomes.</title>
        <authorList>
            <person name="Rupp O."/>
            <person name="Goesmann A."/>
            <person name="Sogaard-Andersen L."/>
        </authorList>
    </citation>
    <scope>NUCLEOTIDE SEQUENCE [LARGE SCALE GENOMIC DNA]</scope>
    <source>
        <strain evidence="2 3">DSM 52655</strain>
    </source>
</reference>
<feature type="compositionally biased region" description="Basic and acidic residues" evidence="1">
    <location>
        <begin position="121"/>
        <end position="131"/>
    </location>
</feature>
<evidence type="ECO:0008006" key="4">
    <source>
        <dbReference type="Google" id="ProtNLM"/>
    </source>
</evidence>
<accession>A0A250JB75</accession>
<dbReference type="KEGG" id="cfus:CYFUS_006617"/>
<feature type="region of interest" description="Disordered" evidence="1">
    <location>
        <begin position="268"/>
        <end position="299"/>
    </location>
</feature>
<protein>
    <recommendedName>
        <fullName evidence="4">DnaA N-terminal domain-containing protein</fullName>
    </recommendedName>
</protein>
<dbReference type="Proteomes" id="UP000217257">
    <property type="component" value="Chromosome"/>
</dbReference>
<name>A0A250JB75_9BACT</name>
<proteinExistence type="predicted"/>
<dbReference type="AlphaFoldDB" id="A0A250JB75"/>
<evidence type="ECO:0000313" key="3">
    <source>
        <dbReference type="Proteomes" id="UP000217257"/>
    </source>
</evidence>
<feature type="region of interest" description="Disordered" evidence="1">
    <location>
        <begin position="43"/>
        <end position="63"/>
    </location>
</feature>
<feature type="region of interest" description="Disordered" evidence="1">
    <location>
        <begin position="121"/>
        <end position="147"/>
    </location>
</feature>
<organism evidence="2 3">
    <name type="scientific">Cystobacter fuscus</name>
    <dbReference type="NCBI Taxonomy" id="43"/>
    <lineage>
        <taxon>Bacteria</taxon>
        <taxon>Pseudomonadati</taxon>
        <taxon>Myxococcota</taxon>
        <taxon>Myxococcia</taxon>
        <taxon>Myxococcales</taxon>
        <taxon>Cystobacterineae</taxon>
        <taxon>Archangiaceae</taxon>
        <taxon>Cystobacter</taxon>
    </lineage>
</organism>
<evidence type="ECO:0000256" key="1">
    <source>
        <dbReference type="SAM" id="MobiDB-lite"/>
    </source>
</evidence>
<sequence>MTCHADVATLRAELAAALARAERAEATLHLQAQALVTLTARLGDPATVPPPPASRSDSVTEVRDASRVTRHAPSVTRVTDPGMTEAQENERRKAQAAARSRAYRLRQRLVTAERDSVTRDVMQEEEKKKEITTPPPPSVTLAPVTPVTPPRIGRLTVTRAAAAREYRAPMPTAHLPAEVQALREAWQTLVVGSGRGFAPWPERTSVALLANAEAALQERPLEEWREVFARVPRSPLCRGELRTRRTADLLWILRGTCPDGHTPADKLLHGGWTLDPKTPTEASPEEPKPEPLAQALPGDSPAGTAWRQVLASLGGQGFKYAVSQLEPLRPREVANGVLVLSAGDRFRRSFVEEHFGPLVREHAGWCGLAGVRVDVGEGEP</sequence>
<dbReference type="EMBL" id="CP022098">
    <property type="protein sequence ID" value="ATB41155.1"/>
    <property type="molecule type" value="Genomic_DNA"/>
</dbReference>
<gene>
    <name evidence="2" type="ORF">CYFUS_006617</name>
</gene>